<keyword evidence="5" id="KW-1185">Reference proteome</keyword>
<dbReference type="InterPro" id="IPR000859">
    <property type="entry name" value="CUB_dom"/>
</dbReference>
<evidence type="ECO:0000313" key="4">
    <source>
        <dbReference type="EMBL" id="GAB0177033.1"/>
    </source>
</evidence>
<dbReference type="Gene3D" id="2.60.120.290">
    <property type="entry name" value="Spermadhesin, CUB domain"/>
    <property type="match status" value="1"/>
</dbReference>
<dbReference type="SUPFAM" id="SSF50494">
    <property type="entry name" value="Trypsin-like serine proteases"/>
    <property type="match status" value="1"/>
</dbReference>
<feature type="region of interest" description="Disordered" evidence="2">
    <location>
        <begin position="182"/>
        <end position="205"/>
    </location>
</feature>
<keyword evidence="1" id="KW-1015">Disulfide bond</keyword>
<dbReference type="InterPro" id="IPR009003">
    <property type="entry name" value="Peptidase_S1_PA"/>
</dbReference>
<feature type="domain" description="CUB" evidence="3">
    <location>
        <begin position="31"/>
        <end position="65"/>
    </location>
</feature>
<organism evidence="4 5">
    <name type="scientific">Grus japonensis</name>
    <name type="common">Japanese crane</name>
    <name type="synonym">Red-crowned crane</name>
    <dbReference type="NCBI Taxonomy" id="30415"/>
    <lineage>
        <taxon>Eukaryota</taxon>
        <taxon>Metazoa</taxon>
        <taxon>Chordata</taxon>
        <taxon>Craniata</taxon>
        <taxon>Vertebrata</taxon>
        <taxon>Euteleostomi</taxon>
        <taxon>Archelosauria</taxon>
        <taxon>Archosauria</taxon>
        <taxon>Dinosauria</taxon>
        <taxon>Saurischia</taxon>
        <taxon>Theropoda</taxon>
        <taxon>Coelurosauria</taxon>
        <taxon>Aves</taxon>
        <taxon>Neognathae</taxon>
        <taxon>Neoaves</taxon>
        <taxon>Gruiformes</taxon>
        <taxon>Gruidae</taxon>
        <taxon>Grus</taxon>
    </lineage>
</organism>
<accession>A0ABC9VV05</accession>
<dbReference type="InterPro" id="IPR035914">
    <property type="entry name" value="Sperma_CUB_dom_sf"/>
</dbReference>
<protein>
    <submittedName>
        <fullName evidence="4">Ovochymase-1</fullName>
    </submittedName>
</protein>
<dbReference type="SUPFAM" id="SSF49854">
    <property type="entry name" value="Spermadhesin, CUB domain"/>
    <property type="match status" value="1"/>
</dbReference>
<dbReference type="Proteomes" id="UP001623348">
    <property type="component" value="Unassembled WGS sequence"/>
</dbReference>
<name>A0ABC9VV05_GRUJA</name>
<evidence type="ECO:0000256" key="1">
    <source>
        <dbReference type="ARBA" id="ARBA00023157"/>
    </source>
</evidence>
<comment type="caution">
    <text evidence="4">The sequence shown here is derived from an EMBL/GenBank/DDBJ whole genome shotgun (WGS) entry which is preliminary data.</text>
</comment>
<proteinExistence type="predicted"/>
<gene>
    <name evidence="4" type="ORF">GRJ2_000168500</name>
</gene>
<evidence type="ECO:0000259" key="3">
    <source>
        <dbReference type="Pfam" id="PF00431"/>
    </source>
</evidence>
<reference evidence="4 5" key="1">
    <citation type="submission" date="2024-06" db="EMBL/GenBank/DDBJ databases">
        <title>The draft genome of Grus japonensis, version 3.</title>
        <authorList>
            <person name="Nabeshima K."/>
            <person name="Suzuki S."/>
            <person name="Onuma M."/>
        </authorList>
    </citation>
    <scope>NUCLEOTIDE SEQUENCE [LARGE SCALE GENOMIC DNA]</scope>
    <source>
        <strain evidence="4 5">451A</strain>
    </source>
</reference>
<dbReference type="Pfam" id="PF00431">
    <property type="entry name" value="CUB"/>
    <property type="match status" value="1"/>
</dbReference>
<evidence type="ECO:0000256" key="2">
    <source>
        <dbReference type="SAM" id="MobiDB-lite"/>
    </source>
</evidence>
<sequence>MSSPMWLHVMDFIAQHMTPGLGPGSVAMLVEEGKIDTANYPGLYPMSTKCHWLIEAPAEYVIKVRQMKTITVHPHFDMLSYDSDIGLMQLDIPLESNAAVKPCSDRTVLGKNNLLPNVKDDNPMLVKAVRTYYGFGGFPFGNDLALLELQKPIEPGRLWVATDLCDQWALQAGQYRKLGQSHQQPTAGFLPTDTGFHQSQTETFD</sequence>
<dbReference type="EMBL" id="BAAFJT010000001">
    <property type="protein sequence ID" value="GAB0177033.1"/>
    <property type="molecule type" value="Genomic_DNA"/>
</dbReference>
<evidence type="ECO:0000313" key="5">
    <source>
        <dbReference type="Proteomes" id="UP001623348"/>
    </source>
</evidence>
<feature type="compositionally biased region" description="Polar residues" evidence="2">
    <location>
        <begin position="195"/>
        <end position="205"/>
    </location>
</feature>
<dbReference type="AlphaFoldDB" id="A0ABC9VV05"/>